<protein>
    <recommendedName>
        <fullName evidence="5">Phytocyanin domain-containing protein</fullName>
    </recommendedName>
</protein>
<dbReference type="InterPro" id="IPR008972">
    <property type="entry name" value="Cupredoxin"/>
</dbReference>
<reference evidence="6" key="1">
    <citation type="submission" date="2020-07" db="EMBL/GenBank/DDBJ databases">
        <title>Genome sequence and genetic diversity analysis of an under-domesticated orphan crop, white fonio (Digitaria exilis).</title>
        <authorList>
            <person name="Bennetzen J.L."/>
            <person name="Chen S."/>
            <person name="Ma X."/>
            <person name="Wang X."/>
            <person name="Yssel A.E.J."/>
            <person name="Chaluvadi S.R."/>
            <person name="Johnson M."/>
            <person name="Gangashetty P."/>
            <person name="Hamidou F."/>
            <person name="Sanogo M.D."/>
            <person name="Zwaenepoel A."/>
            <person name="Wallace J."/>
            <person name="Van De Peer Y."/>
            <person name="Van Deynze A."/>
        </authorList>
    </citation>
    <scope>NUCLEOTIDE SEQUENCE</scope>
    <source>
        <tissue evidence="6">Leaves</tissue>
    </source>
</reference>
<dbReference type="InterPro" id="IPR028871">
    <property type="entry name" value="BlueCu_1_BS"/>
</dbReference>
<dbReference type="OrthoDB" id="206968at2759"/>
<name>A0A835EIS4_9POAL</name>
<dbReference type="SUPFAM" id="SSF49503">
    <property type="entry name" value="Cupredoxins"/>
    <property type="match status" value="2"/>
</dbReference>
<keyword evidence="4" id="KW-0472">Membrane</keyword>
<accession>A0A835EIS4</accession>
<dbReference type="GO" id="GO:0005886">
    <property type="term" value="C:plasma membrane"/>
    <property type="evidence" value="ECO:0007669"/>
    <property type="project" value="TreeGrafter"/>
</dbReference>
<evidence type="ECO:0000259" key="5">
    <source>
        <dbReference type="PROSITE" id="PS51485"/>
    </source>
</evidence>
<dbReference type="FunFam" id="2.60.40.420:FF:000003">
    <property type="entry name" value="Blue copper"/>
    <property type="match status" value="1"/>
</dbReference>
<dbReference type="Proteomes" id="UP000636709">
    <property type="component" value="Unassembled WGS sequence"/>
</dbReference>
<proteinExistence type="predicted"/>
<evidence type="ECO:0000313" key="6">
    <source>
        <dbReference type="EMBL" id="KAF8694731.1"/>
    </source>
</evidence>
<gene>
    <name evidence="6" type="ORF">HU200_037817</name>
</gene>
<dbReference type="PROSITE" id="PS00196">
    <property type="entry name" value="COPPER_BLUE"/>
    <property type="match status" value="2"/>
</dbReference>
<evidence type="ECO:0000256" key="3">
    <source>
        <dbReference type="ARBA" id="ARBA00023180"/>
    </source>
</evidence>
<dbReference type="Gene3D" id="2.60.40.420">
    <property type="entry name" value="Cupredoxins - blue copper proteins"/>
    <property type="match status" value="2"/>
</dbReference>
<evidence type="ECO:0000313" key="7">
    <source>
        <dbReference type="Proteomes" id="UP000636709"/>
    </source>
</evidence>
<dbReference type="InterPro" id="IPR039391">
    <property type="entry name" value="Phytocyanin-like"/>
</dbReference>
<evidence type="ECO:0000256" key="4">
    <source>
        <dbReference type="SAM" id="Phobius"/>
    </source>
</evidence>
<feature type="domain" description="Phytocyanin" evidence="5">
    <location>
        <begin position="108"/>
        <end position="207"/>
    </location>
</feature>
<feature type="transmembrane region" description="Helical" evidence="4">
    <location>
        <begin position="224"/>
        <end position="243"/>
    </location>
</feature>
<dbReference type="GO" id="GO:0046872">
    <property type="term" value="F:metal ion binding"/>
    <property type="evidence" value="ECO:0007669"/>
    <property type="project" value="UniProtKB-KW"/>
</dbReference>
<dbReference type="GO" id="GO:0009055">
    <property type="term" value="F:electron transfer activity"/>
    <property type="evidence" value="ECO:0007669"/>
    <property type="project" value="InterPro"/>
</dbReference>
<keyword evidence="3" id="KW-0325">Glycoprotein</keyword>
<dbReference type="InterPro" id="IPR003245">
    <property type="entry name" value="Phytocyanin_dom"/>
</dbReference>
<keyword evidence="1" id="KW-0479">Metal-binding</keyword>
<keyword evidence="7" id="KW-1185">Reference proteome</keyword>
<keyword evidence="4" id="KW-0812">Transmembrane</keyword>
<feature type="domain" description="Phytocyanin" evidence="5">
    <location>
        <begin position="1"/>
        <end position="56"/>
    </location>
</feature>
<dbReference type="AlphaFoldDB" id="A0A835EIS4"/>
<evidence type="ECO:0000256" key="2">
    <source>
        <dbReference type="ARBA" id="ARBA00023008"/>
    </source>
</evidence>
<sequence>MSKSEYDDCSGMDGMTEDNSSGLTTVTLATPGMHYFICIVPEHCDSGMKLAVNVSATPVDDDTAPMTSRAARAAGSLQIRLLKIAMANALPLVTLLVLAGSAALASATTFTVGDSQGWTTGVNYNSWASSKSFAVGDTLVFDYVAKAHTVTEVTKSGYDTCSGANKLSDDDSGSTTVTLATPGTHYFICNIPGHCSSGMKFAITVSATRSAGTGASAGAPRVPAMASVVVAAAAGAAFIKLALL</sequence>
<comment type="caution">
    <text evidence="6">The sequence shown here is derived from an EMBL/GenBank/DDBJ whole genome shotgun (WGS) entry which is preliminary data.</text>
</comment>
<keyword evidence="2" id="KW-0186">Copper</keyword>
<feature type="transmembrane region" description="Helical" evidence="4">
    <location>
        <begin position="89"/>
        <end position="110"/>
    </location>
</feature>
<dbReference type="Pfam" id="PF02298">
    <property type="entry name" value="Cu_bind_like"/>
    <property type="match status" value="2"/>
</dbReference>
<dbReference type="PROSITE" id="PS51485">
    <property type="entry name" value="PHYTOCYANIN"/>
    <property type="match status" value="2"/>
</dbReference>
<dbReference type="PANTHER" id="PTHR33021:SF439">
    <property type="entry name" value="OS09G0469300 PROTEIN"/>
    <property type="match status" value="1"/>
</dbReference>
<dbReference type="PANTHER" id="PTHR33021">
    <property type="entry name" value="BLUE COPPER PROTEIN"/>
    <property type="match status" value="1"/>
</dbReference>
<evidence type="ECO:0000256" key="1">
    <source>
        <dbReference type="ARBA" id="ARBA00022723"/>
    </source>
</evidence>
<dbReference type="EMBL" id="JACEFO010001901">
    <property type="protein sequence ID" value="KAF8694731.1"/>
    <property type="molecule type" value="Genomic_DNA"/>
</dbReference>
<dbReference type="CDD" id="cd04216">
    <property type="entry name" value="Phytocyanin"/>
    <property type="match status" value="1"/>
</dbReference>
<keyword evidence="4" id="KW-1133">Transmembrane helix</keyword>
<organism evidence="6 7">
    <name type="scientific">Digitaria exilis</name>
    <dbReference type="NCBI Taxonomy" id="1010633"/>
    <lineage>
        <taxon>Eukaryota</taxon>
        <taxon>Viridiplantae</taxon>
        <taxon>Streptophyta</taxon>
        <taxon>Embryophyta</taxon>
        <taxon>Tracheophyta</taxon>
        <taxon>Spermatophyta</taxon>
        <taxon>Magnoliopsida</taxon>
        <taxon>Liliopsida</taxon>
        <taxon>Poales</taxon>
        <taxon>Poaceae</taxon>
        <taxon>PACMAD clade</taxon>
        <taxon>Panicoideae</taxon>
        <taxon>Panicodae</taxon>
        <taxon>Paniceae</taxon>
        <taxon>Anthephorinae</taxon>
        <taxon>Digitaria</taxon>
    </lineage>
</organism>